<protein>
    <submittedName>
        <fullName evidence="5">Uncharacterized protein LOC106176640</fullName>
    </submittedName>
</protein>
<evidence type="ECO:0000313" key="5">
    <source>
        <dbReference type="RefSeq" id="XP_013414559.1"/>
    </source>
</evidence>
<dbReference type="GO" id="GO:0032222">
    <property type="term" value="P:regulation of synaptic transmission, cholinergic"/>
    <property type="evidence" value="ECO:0007669"/>
    <property type="project" value="InterPro"/>
</dbReference>
<evidence type="ECO:0000256" key="1">
    <source>
        <dbReference type="ARBA" id="ARBA00022729"/>
    </source>
</evidence>
<dbReference type="RefSeq" id="XP_013414559.1">
    <property type="nucleotide sequence ID" value="XM_013559105.1"/>
</dbReference>
<evidence type="ECO:0000256" key="2">
    <source>
        <dbReference type="ARBA" id="ARBA00023180"/>
    </source>
</evidence>
<dbReference type="KEGG" id="lak:106176640"/>
<organism evidence="4 5">
    <name type="scientific">Lingula anatina</name>
    <name type="common">Brachiopod</name>
    <name type="synonym">Lingula unguis</name>
    <dbReference type="NCBI Taxonomy" id="7574"/>
    <lineage>
        <taxon>Eukaryota</taxon>
        <taxon>Metazoa</taxon>
        <taxon>Spiralia</taxon>
        <taxon>Lophotrochozoa</taxon>
        <taxon>Brachiopoda</taxon>
        <taxon>Linguliformea</taxon>
        <taxon>Lingulata</taxon>
        <taxon>Lingulida</taxon>
        <taxon>Linguloidea</taxon>
        <taxon>Lingulidae</taxon>
        <taxon>Lingula</taxon>
    </lineage>
</organism>
<dbReference type="Pfam" id="PF17064">
    <property type="entry name" value="QVR"/>
    <property type="match status" value="1"/>
</dbReference>
<name>A0A1S3JWZ5_LINAN</name>
<dbReference type="Proteomes" id="UP000085678">
    <property type="component" value="Unplaced"/>
</dbReference>
<evidence type="ECO:0000313" key="4">
    <source>
        <dbReference type="Proteomes" id="UP000085678"/>
    </source>
</evidence>
<feature type="chain" id="PRO_5010370183" evidence="3">
    <location>
        <begin position="20"/>
        <end position="131"/>
    </location>
</feature>
<keyword evidence="1 3" id="KW-0732">Signal</keyword>
<sequence>MKTMAILIAMAATLGTCDALRCFRCYGYKDSSCGESFRASTTVYCYTACYKSMTTMKTVLGTSITYDRGCLNFTPTSMTCSKGSGGIPGFASGSSEGCYCNTDNCNSASNLLPSIVQIVMTVAASCIFQKF</sequence>
<feature type="signal peptide" evidence="3">
    <location>
        <begin position="1"/>
        <end position="19"/>
    </location>
</feature>
<dbReference type="InParanoid" id="A0A1S3JWZ5"/>
<dbReference type="InterPro" id="IPR031424">
    <property type="entry name" value="QVR-like"/>
</dbReference>
<keyword evidence="2" id="KW-0325">Glycoprotein</keyword>
<dbReference type="GO" id="GO:0030431">
    <property type="term" value="P:sleep"/>
    <property type="evidence" value="ECO:0007669"/>
    <property type="project" value="InterPro"/>
</dbReference>
<dbReference type="AlphaFoldDB" id="A0A1S3JWZ5"/>
<proteinExistence type="predicted"/>
<dbReference type="PANTHER" id="PTHR33562">
    <property type="entry name" value="ATILLA, ISOFORM B-RELATED-RELATED"/>
    <property type="match status" value="1"/>
</dbReference>
<gene>
    <name evidence="5" type="primary">LOC106176640</name>
</gene>
<accession>A0A1S3JWZ5</accession>
<reference evidence="5" key="1">
    <citation type="submission" date="2025-08" db="UniProtKB">
        <authorList>
            <consortium name="RefSeq"/>
        </authorList>
    </citation>
    <scope>IDENTIFICATION</scope>
    <source>
        <tissue evidence="5">Gonads</tissue>
    </source>
</reference>
<dbReference type="GeneID" id="106176640"/>
<evidence type="ECO:0000256" key="3">
    <source>
        <dbReference type="SAM" id="SignalP"/>
    </source>
</evidence>
<dbReference type="InterPro" id="IPR050975">
    <property type="entry name" value="Sleep_regulator"/>
</dbReference>
<keyword evidence="4" id="KW-1185">Reference proteome</keyword>